<gene>
    <name evidence="2" type="ORF">OCTVUL_1B011017</name>
</gene>
<sequence length="711" mass="81524">MEVLGHTKKKIKDWFDENDKEIQELLARKRATWRGEPSCSVDRNKSYKSAKDLQIQNNTTSKDHVREPTIPYTSYGSTQNIMTITTEDEQTDLEENTSASVFGANATSTKDQTTTIILCSVLIPIIVLLCILCIIVIRHRYKKSKSNVISEEKTKKSTTTTCLPEEIESQLNNTLKQQAAEILPPNNAHSIRNDPCMMERELHSTDAYYSVIKDLCMVDDNVEEYMYIAKKDIYSNVNDKYENGSDTVHSDLRFTENEGYYIMNRIFILLSLLQIAYSSVDQNKHYKSAKDLQIQNNPMPKDSCWRITFYISRKFWSGTSNYFNVQLINDETRVFSNKMSCANKCRRGSQPSFDFCTPQIDPVKELKLNETAKNFIKGFVSDWRLESINLMNLNTSANYRCTLDDPDADNKGCKLNPTDYCWRITFYISRKLLSGTSNYFNVQLINDETSVFTNKLSCADKRKRGSQLSFDFCTPRIDPVKKLKLNETVKNFLTAAWKLESIHLMNLNTLADYRCTFSNPGADEKECKLNPADYVKEPTIPYTPYDSTTNIMTTTTPDEQTDSEEITPAPVLDYCWRITFYISRKLLSGTSNYFTVQLINDETSVFSNTLSCANKCERGSQPSFDFCTSQIDPVTDLKLNERVKNFFKGFVSGWRLESINLMNLNTSANYKCILSNPGAEEKGCKLHPTDYESHFHFTFSPANSLQLRGSE</sequence>
<keyword evidence="1" id="KW-0812">Transmembrane</keyword>
<evidence type="ECO:0000313" key="3">
    <source>
        <dbReference type="Proteomes" id="UP001162480"/>
    </source>
</evidence>
<proteinExistence type="predicted"/>
<dbReference type="EMBL" id="OX597825">
    <property type="protein sequence ID" value="CAI9731027.1"/>
    <property type="molecule type" value="Genomic_DNA"/>
</dbReference>
<keyword evidence="1" id="KW-1133">Transmembrane helix</keyword>
<dbReference type="Proteomes" id="UP001162480">
    <property type="component" value="Chromosome 12"/>
</dbReference>
<name>A0AA36BCU7_OCTVU</name>
<evidence type="ECO:0000313" key="2">
    <source>
        <dbReference type="EMBL" id="CAI9731027.1"/>
    </source>
</evidence>
<organism evidence="2 3">
    <name type="scientific">Octopus vulgaris</name>
    <name type="common">Common octopus</name>
    <dbReference type="NCBI Taxonomy" id="6645"/>
    <lineage>
        <taxon>Eukaryota</taxon>
        <taxon>Metazoa</taxon>
        <taxon>Spiralia</taxon>
        <taxon>Lophotrochozoa</taxon>
        <taxon>Mollusca</taxon>
        <taxon>Cephalopoda</taxon>
        <taxon>Coleoidea</taxon>
        <taxon>Octopodiformes</taxon>
        <taxon>Octopoda</taxon>
        <taxon>Incirrata</taxon>
        <taxon>Octopodidae</taxon>
        <taxon>Octopus</taxon>
    </lineage>
</organism>
<reference evidence="2" key="1">
    <citation type="submission" date="2023-08" db="EMBL/GenBank/DDBJ databases">
        <authorList>
            <person name="Alioto T."/>
            <person name="Alioto T."/>
            <person name="Gomez Garrido J."/>
        </authorList>
    </citation>
    <scope>NUCLEOTIDE SEQUENCE</scope>
</reference>
<keyword evidence="1" id="KW-0472">Membrane</keyword>
<evidence type="ECO:0000256" key="1">
    <source>
        <dbReference type="SAM" id="Phobius"/>
    </source>
</evidence>
<feature type="transmembrane region" description="Helical" evidence="1">
    <location>
        <begin position="115"/>
        <end position="137"/>
    </location>
</feature>
<keyword evidence="3" id="KW-1185">Reference proteome</keyword>
<dbReference type="AlphaFoldDB" id="A0AA36BCU7"/>
<accession>A0AA36BCU7</accession>
<protein>
    <submittedName>
        <fullName evidence="2">Uncharacterized protein</fullName>
    </submittedName>
</protein>